<evidence type="ECO:0000256" key="1">
    <source>
        <dbReference type="SAM" id="MobiDB-lite"/>
    </source>
</evidence>
<reference evidence="3" key="1">
    <citation type="journal article" date="2019" name="Int. J. Syst. Evol. Microbiol.">
        <title>The Global Catalogue of Microorganisms (GCM) 10K type strain sequencing project: providing services to taxonomists for standard genome sequencing and annotation.</title>
        <authorList>
            <consortium name="The Broad Institute Genomics Platform"/>
            <consortium name="The Broad Institute Genome Sequencing Center for Infectious Disease"/>
            <person name="Wu L."/>
            <person name="Ma J."/>
        </authorList>
    </citation>
    <scope>NUCLEOTIDE SEQUENCE [LARGE SCALE GENOMIC DNA]</scope>
    <source>
        <strain evidence="3">JCM 16578</strain>
    </source>
</reference>
<organism evidence="2 3">
    <name type="scientific">Streptomyces lannensis</name>
    <dbReference type="NCBI Taxonomy" id="766498"/>
    <lineage>
        <taxon>Bacteria</taxon>
        <taxon>Bacillati</taxon>
        <taxon>Actinomycetota</taxon>
        <taxon>Actinomycetes</taxon>
        <taxon>Kitasatosporales</taxon>
        <taxon>Streptomycetaceae</taxon>
        <taxon>Streptomyces</taxon>
    </lineage>
</organism>
<feature type="region of interest" description="Disordered" evidence="1">
    <location>
        <begin position="1"/>
        <end position="23"/>
    </location>
</feature>
<accession>A0ABP7K3E3</accession>
<gene>
    <name evidence="2" type="ORF">GCM10022207_28970</name>
</gene>
<comment type="caution">
    <text evidence="2">The sequence shown here is derived from an EMBL/GenBank/DDBJ whole genome shotgun (WGS) entry which is preliminary data.</text>
</comment>
<keyword evidence="3" id="KW-1185">Reference proteome</keyword>
<proteinExistence type="predicted"/>
<dbReference type="Proteomes" id="UP001501563">
    <property type="component" value="Unassembled WGS sequence"/>
</dbReference>
<name>A0ABP7K3E3_9ACTN</name>
<sequence length="72" mass="7339">MRRCGGEISGGVKRPSGLDPGKPVAGVARNGLYDASAEVRKWTIHPARDAAGVVPHPIVQAIGAGVRVAVEG</sequence>
<evidence type="ECO:0000313" key="3">
    <source>
        <dbReference type="Proteomes" id="UP001501563"/>
    </source>
</evidence>
<evidence type="ECO:0000313" key="2">
    <source>
        <dbReference type="EMBL" id="GAA3863228.1"/>
    </source>
</evidence>
<dbReference type="EMBL" id="BAAAZA010000007">
    <property type="protein sequence ID" value="GAA3863228.1"/>
    <property type="molecule type" value="Genomic_DNA"/>
</dbReference>
<protein>
    <submittedName>
        <fullName evidence="2">Uncharacterized protein</fullName>
    </submittedName>
</protein>